<feature type="transmembrane region" description="Helical" evidence="1">
    <location>
        <begin position="90"/>
        <end position="108"/>
    </location>
</feature>
<accession>A0A497U9V2</accession>
<evidence type="ECO:0000313" key="3">
    <source>
        <dbReference type="EMBL" id="PKW20080.1"/>
    </source>
</evidence>
<feature type="transmembrane region" description="Helical" evidence="1">
    <location>
        <begin position="120"/>
        <end position="138"/>
    </location>
</feature>
<feature type="domain" description="EamA" evidence="2">
    <location>
        <begin position="10"/>
        <end position="138"/>
    </location>
</feature>
<protein>
    <submittedName>
        <fullName evidence="3 4">Membrane protein</fullName>
    </submittedName>
</protein>
<keyword evidence="5" id="KW-1185">Reference proteome</keyword>
<dbReference type="GO" id="GO:0016020">
    <property type="term" value="C:membrane"/>
    <property type="evidence" value="ECO:0007669"/>
    <property type="project" value="InterPro"/>
</dbReference>
<feature type="transmembrane region" description="Helical" evidence="1">
    <location>
        <begin position="211"/>
        <end position="232"/>
    </location>
</feature>
<evidence type="ECO:0000313" key="5">
    <source>
        <dbReference type="Proteomes" id="UP000233767"/>
    </source>
</evidence>
<evidence type="ECO:0000313" key="6">
    <source>
        <dbReference type="Proteomes" id="UP000275027"/>
    </source>
</evidence>
<dbReference type="AlphaFoldDB" id="A0A497U9V2"/>
<feature type="transmembrane region" description="Helical" evidence="1">
    <location>
        <begin position="12"/>
        <end position="32"/>
    </location>
</feature>
<comment type="caution">
    <text evidence="4">The sequence shown here is derived from an EMBL/GenBank/DDBJ whole genome shotgun (WGS) entry which is preliminary data.</text>
</comment>
<feature type="transmembrane region" description="Helical" evidence="1">
    <location>
        <begin position="38"/>
        <end position="55"/>
    </location>
</feature>
<dbReference type="Proteomes" id="UP000233767">
    <property type="component" value="Unassembled WGS sequence"/>
</dbReference>
<dbReference type="Proteomes" id="UP000275027">
    <property type="component" value="Unassembled WGS sequence"/>
</dbReference>
<dbReference type="PANTHER" id="PTHR22911">
    <property type="entry name" value="ACYL-MALONYL CONDENSING ENZYME-RELATED"/>
    <property type="match status" value="1"/>
</dbReference>
<reference evidence="3 5" key="1">
    <citation type="submission" date="2017-12" db="EMBL/GenBank/DDBJ databases">
        <title>Genomic Encyclopedia of Type Strains, Phase III (KMG-III): the genomes of soil and plant-associated and newly described type strains.</title>
        <authorList>
            <person name="Whitman W."/>
        </authorList>
    </citation>
    <scope>NUCLEOTIDE SEQUENCE [LARGE SCALE GENOMIC DNA]</scope>
    <source>
        <strain evidence="3 5">IP-10</strain>
    </source>
</reference>
<dbReference type="PANTHER" id="PTHR22911:SF79">
    <property type="entry name" value="MOBA-LIKE NTP TRANSFERASE DOMAIN-CONTAINING PROTEIN"/>
    <property type="match status" value="1"/>
</dbReference>
<evidence type="ECO:0000256" key="1">
    <source>
        <dbReference type="SAM" id="Phobius"/>
    </source>
</evidence>
<organism evidence="4 6">
    <name type="scientific">Flavobacterium lindanitolerans</name>
    <dbReference type="NCBI Taxonomy" id="428988"/>
    <lineage>
        <taxon>Bacteria</taxon>
        <taxon>Pseudomonadati</taxon>
        <taxon>Bacteroidota</taxon>
        <taxon>Flavobacteriia</taxon>
        <taxon>Flavobacteriales</taxon>
        <taxon>Flavobacteriaceae</taxon>
        <taxon>Flavobacterium</taxon>
    </lineage>
</organism>
<sequence>MQKDNNLKSYLNLHLIVFIWGFTAILGELITIKEAPVVWYRMLLAGIFMLIYVLVTKKPWRIPGKSFFHLISVGLIIALHWIFFFKAINVSNVSITLAVFSTGAFFASIMEPIFFNRKMLWYEVFFGLIIIGGLLMIMQVETHYVLGMVYALISVFLGVTFTLFNGKLIQKYDPSVITLYEFFAGVFFVSLYLLYDGQFTAEFFSVSQHDWILLLVLSSVCTAYAFTASVNVMKKLTPYTVMLTTNMEPVYGIMLAYIILGDKEKMSPAFYIGAVIILATVILNGILKNYTAKKSLLVDKQSNS</sequence>
<feature type="transmembrane region" description="Helical" evidence="1">
    <location>
        <begin position="67"/>
        <end position="84"/>
    </location>
</feature>
<dbReference type="Pfam" id="PF00892">
    <property type="entry name" value="EamA"/>
    <property type="match status" value="2"/>
</dbReference>
<feature type="transmembrane region" description="Helical" evidence="1">
    <location>
        <begin position="239"/>
        <end position="260"/>
    </location>
</feature>
<dbReference type="EMBL" id="RCCB01000015">
    <property type="protein sequence ID" value="RLJ23424.1"/>
    <property type="molecule type" value="Genomic_DNA"/>
</dbReference>
<keyword evidence="1" id="KW-0812">Transmembrane</keyword>
<feature type="transmembrane region" description="Helical" evidence="1">
    <location>
        <begin position="144"/>
        <end position="164"/>
    </location>
</feature>
<feature type="transmembrane region" description="Helical" evidence="1">
    <location>
        <begin position="176"/>
        <end position="195"/>
    </location>
</feature>
<keyword evidence="1" id="KW-1133">Transmembrane helix</keyword>
<dbReference type="SUPFAM" id="SSF103481">
    <property type="entry name" value="Multidrug resistance efflux transporter EmrE"/>
    <property type="match status" value="2"/>
</dbReference>
<dbReference type="InterPro" id="IPR037185">
    <property type="entry name" value="EmrE-like"/>
</dbReference>
<dbReference type="RefSeq" id="WP_101472914.1">
    <property type="nucleotide sequence ID" value="NZ_PJND01000011.1"/>
</dbReference>
<name>A0A497U9V2_9FLAO</name>
<feature type="domain" description="EamA" evidence="2">
    <location>
        <begin position="146"/>
        <end position="284"/>
    </location>
</feature>
<reference evidence="4 6" key="2">
    <citation type="submission" date="2018-10" db="EMBL/GenBank/DDBJ databases">
        <title>Genomic Encyclopedia of Archaeal and Bacterial Type Strains, Phase II (KMG-II): from individual species to whole genera.</title>
        <authorList>
            <person name="Goeker M."/>
        </authorList>
    </citation>
    <scope>NUCLEOTIDE SEQUENCE [LARGE SCALE GENOMIC DNA]</scope>
    <source>
        <strain evidence="4 6">DSM 21886</strain>
    </source>
</reference>
<gene>
    <name evidence="3" type="ORF">B0G92_3156</name>
    <name evidence="4" type="ORF">CLV50_3244</name>
</gene>
<dbReference type="InterPro" id="IPR000620">
    <property type="entry name" value="EamA_dom"/>
</dbReference>
<dbReference type="EMBL" id="PJND01000011">
    <property type="protein sequence ID" value="PKW20080.1"/>
    <property type="molecule type" value="Genomic_DNA"/>
</dbReference>
<proteinExistence type="predicted"/>
<keyword evidence="1" id="KW-0472">Membrane</keyword>
<evidence type="ECO:0000313" key="4">
    <source>
        <dbReference type="EMBL" id="RLJ23424.1"/>
    </source>
</evidence>
<feature type="transmembrane region" description="Helical" evidence="1">
    <location>
        <begin position="266"/>
        <end position="287"/>
    </location>
</feature>
<evidence type="ECO:0000259" key="2">
    <source>
        <dbReference type="Pfam" id="PF00892"/>
    </source>
</evidence>